<evidence type="ECO:0000313" key="2">
    <source>
        <dbReference type="EMBL" id="KAK3103403.1"/>
    </source>
</evidence>
<dbReference type="PROSITE" id="PS50017">
    <property type="entry name" value="DEATH_DOMAIN"/>
    <property type="match status" value="1"/>
</dbReference>
<evidence type="ECO:0000259" key="1">
    <source>
        <dbReference type="PROSITE" id="PS50017"/>
    </source>
</evidence>
<dbReference type="EMBL" id="VSWD01000005">
    <property type="protein sequence ID" value="KAK3103403.1"/>
    <property type="molecule type" value="Genomic_DNA"/>
</dbReference>
<comment type="caution">
    <text evidence="2">The sequence shown here is derived from an EMBL/GenBank/DDBJ whole genome shotgun (WGS) entry which is preliminary data.</text>
</comment>
<organism evidence="2 3">
    <name type="scientific">Pinctada imbricata</name>
    <name type="common">Atlantic pearl-oyster</name>
    <name type="synonym">Pinctada martensii</name>
    <dbReference type="NCBI Taxonomy" id="66713"/>
    <lineage>
        <taxon>Eukaryota</taxon>
        <taxon>Metazoa</taxon>
        <taxon>Spiralia</taxon>
        <taxon>Lophotrochozoa</taxon>
        <taxon>Mollusca</taxon>
        <taxon>Bivalvia</taxon>
        <taxon>Autobranchia</taxon>
        <taxon>Pteriomorphia</taxon>
        <taxon>Pterioida</taxon>
        <taxon>Pterioidea</taxon>
        <taxon>Pteriidae</taxon>
        <taxon>Pinctada</taxon>
    </lineage>
</organism>
<keyword evidence="3" id="KW-1185">Reference proteome</keyword>
<dbReference type="Proteomes" id="UP001186944">
    <property type="component" value="Unassembled WGS sequence"/>
</dbReference>
<accession>A0AA88YEG1</accession>
<reference evidence="2" key="1">
    <citation type="submission" date="2019-08" db="EMBL/GenBank/DDBJ databases">
        <title>The improved chromosome-level genome for the pearl oyster Pinctada fucata martensii using PacBio sequencing and Hi-C.</title>
        <authorList>
            <person name="Zheng Z."/>
        </authorList>
    </citation>
    <scope>NUCLEOTIDE SEQUENCE</scope>
    <source>
        <strain evidence="2">ZZ-2019</strain>
        <tissue evidence="2">Adductor muscle</tissue>
    </source>
</reference>
<dbReference type="InterPro" id="IPR011029">
    <property type="entry name" value="DEATH-like_dom_sf"/>
</dbReference>
<dbReference type="AlphaFoldDB" id="A0AA88YEG1"/>
<proteinExistence type="predicted"/>
<dbReference type="InterPro" id="IPR000488">
    <property type="entry name" value="Death_dom"/>
</dbReference>
<gene>
    <name evidence="2" type="ORF">FSP39_018957</name>
</gene>
<dbReference type="CDD" id="cd01670">
    <property type="entry name" value="Death"/>
    <property type="match status" value="1"/>
</dbReference>
<dbReference type="Gene3D" id="1.10.533.10">
    <property type="entry name" value="Death Domain, Fas"/>
    <property type="match status" value="1"/>
</dbReference>
<sequence>MFLIKEAYPKLLDAISDRISTTYLHVGIELGFHFEEIKQFRMNNRRNTQKIIREMLITWLDRNKSSGKATVAWLATALLNTQSNIEKLIEYEDTTMSCLRG</sequence>
<protein>
    <recommendedName>
        <fullName evidence="1">Death domain-containing protein</fullName>
    </recommendedName>
</protein>
<evidence type="ECO:0000313" key="3">
    <source>
        <dbReference type="Proteomes" id="UP001186944"/>
    </source>
</evidence>
<dbReference type="GO" id="GO:0007165">
    <property type="term" value="P:signal transduction"/>
    <property type="evidence" value="ECO:0007669"/>
    <property type="project" value="InterPro"/>
</dbReference>
<dbReference type="SUPFAM" id="SSF47986">
    <property type="entry name" value="DEATH domain"/>
    <property type="match status" value="1"/>
</dbReference>
<dbReference type="Pfam" id="PF00531">
    <property type="entry name" value="Death"/>
    <property type="match status" value="1"/>
</dbReference>
<name>A0AA88YEG1_PINIB</name>
<feature type="domain" description="Death" evidence="1">
    <location>
        <begin position="8"/>
        <end position="78"/>
    </location>
</feature>